<dbReference type="CDD" id="cd03057">
    <property type="entry name" value="GST_N_Beta"/>
    <property type="match status" value="1"/>
</dbReference>
<evidence type="ECO:0000259" key="2">
    <source>
        <dbReference type="PROSITE" id="PS50405"/>
    </source>
</evidence>
<dbReference type="InterPro" id="IPR036249">
    <property type="entry name" value="Thioredoxin-like_sf"/>
</dbReference>
<dbReference type="Gene3D" id="1.20.1050.10">
    <property type="match status" value="1"/>
</dbReference>
<dbReference type="SUPFAM" id="SSF47616">
    <property type="entry name" value="GST C-terminal domain-like"/>
    <property type="match status" value="1"/>
</dbReference>
<dbReference type="PROSITE" id="PS50405">
    <property type="entry name" value="GST_CTER"/>
    <property type="match status" value="1"/>
</dbReference>
<proteinExistence type="predicted"/>
<accession>A0A512N6W1</accession>
<comment type="caution">
    <text evidence="3">The sequence shown here is derived from an EMBL/GenBank/DDBJ whole genome shotgun (WGS) entry which is preliminary data.</text>
</comment>
<dbReference type="InterPro" id="IPR036282">
    <property type="entry name" value="Glutathione-S-Trfase_C_sf"/>
</dbReference>
<dbReference type="Pfam" id="PF00043">
    <property type="entry name" value="GST_C"/>
    <property type="match status" value="1"/>
</dbReference>
<dbReference type="AlphaFoldDB" id="A0A512N6W1"/>
<feature type="domain" description="GST N-terminal" evidence="1">
    <location>
        <begin position="1"/>
        <end position="84"/>
    </location>
</feature>
<dbReference type="Pfam" id="PF13409">
    <property type="entry name" value="GST_N_2"/>
    <property type="match status" value="1"/>
</dbReference>
<sequence length="225" mass="25247">MVPMRLYHEVRGCSLAVDIVARELGIPLDLIWVDVPRKLLPDGSNYYDVNPKGQVPALELSNGEYLTEGAVIMQYLADQRPESGLCAAAGTLERYRIMEWMSFIASDLHKGGFMPLLKKVTPDNYRPIARGLVVARLKWLNDHLADREYLTGSRFTIADAHCYTIVMWTEYQGIDVSPWPNLQAYLKRIGARSSVIAAKEAERREAERLLQAVPAGTKSANEIGQ</sequence>
<dbReference type="InterPro" id="IPR004046">
    <property type="entry name" value="GST_C"/>
</dbReference>
<dbReference type="PANTHER" id="PTHR44051">
    <property type="entry name" value="GLUTATHIONE S-TRANSFERASE-RELATED"/>
    <property type="match status" value="1"/>
</dbReference>
<dbReference type="SFLD" id="SFLDG00358">
    <property type="entry name" value="Main_(cytGST)"/>
    <property type="match status" value="1"/>
</dbReference>
<reference evidence="3 4" key="1">
    <citation type="submission" date="2019-07" db="EMBL/GenBank/DDBJ databases">
        <title>Whole genome shotgun sequence of Reyranella soli NBRC 108950.</title>
        <authorList>
            <person name="Hosoyama A."/>
            <person name="Uohara A."/>
            <person name="Ohji S."/>
            <person name="Ichikawa N."/>
        </authorList>
    </citation>
    <scope>NUCLEOTIDE SEQUENCE [LARGE SCALE GENOMIC DNA]</scope>
    <source>
        <strain evidence="3 4">NBRC 108950</strain>
    </source>
</reference>
<dbReference type="InterPro" id="IPR004045">
    <property type="entry name" value="Glutathione_S-Trfase_N"/>
</dbReference>
<dbReference type="SUPFAM" id="SSF52833">
    <property type="entry name" value="Thioredoxin-like"/>
    <property type="match status" value="1"/>
</dbReference>
<keyword evidence="3" id="KW-0808">Transferase</keyword>
<evidence type="ECO:0000259" key="1">
    <source>
        <dbReference type="PROSITE" id="PS50404"/>
    </source>
</evidence>
<dbReference type="SFLD" id="SFLDS00019">
    <property type="entry name" value="Glutathione_Transferase_(cytos"/>
    <property type="match status" value="1"/>
</dbReference>
<keyword evidence="4" id="KW-1185">Reference proteome</keyword>
<dbReference type="GO" id="GO:0016740">
    <property type="term" value="F:transferase activity"/>
    <property type="evidence" value="ECO:0007669"/>
    <property type="project" value="UniProtKB-KW"/>
</dbReference>
<evidence type="ECO:0000313" key="4">
    <source>
        <dbReference type="Proteomes" id="UP000321058"/>
    </source>
</evidence>
<dbReference type="Gene3D" id="3.40.30.10">
    <property type="entry name" value="Glutaredoxin"/>
    <property type="match status" value="1"/>
</dbReference>
<organism evidence="3 4">
    <name type="scientific">Reyranella soli</name>
    <dbReference type="NCBI Taxonomy" id="1230389"/>
    <lineage>
        <taxon>Bacteria</taxon>
        <taxon>Pseudomonadati</taxon>
        <taxon>Pseudomonadota</taxon>
        <taxon>Alphaproteobacteria</taxon>
        <taxon>Hyphomicrobiales</taxon>
        <taxon>Reyranellaceae</taxon>
        <taxon>Reyranella</taxon>
    </lineage>
</organism>
<dbReference type="PROSITE" id="PS50404">
    <property type="entry name" value="GST_NTER"/>
    <property type="match status" value="1"/>
</dbReference>
<protein>
    <submittedName>
        <fullName evidence="3">Glutathione S-transferase</fullName>
    </submittedName>
</protein>
<dbReference type="EMBL" id="BKAJ01000032">
    <property type="protein sequence ID" value="GEP54727.1"/>
    <property type="molecule type" value="Genomic_DNA"/>
</dbReference>
<dbReference type="InterPro" id="IPR010987">
    <property type="entry name" value="Glutathione-S-Trfase_C-like"/>
</dbReference>
<gene>
    <name evidence="3" type="primary">gst_2</name>
    <name evidence="3" type="ORF">RSO01_18930</name>
</gene>
<dbReference type="Proteomes" id="UP000321058">
    <property type="component" value="Unassembled WGS sequence"/>
</dbReference>
<evidence type="ECO:0000313" key="3">
    <source>
        <dbReference type="EMBL" id="GEP54727.1"/>
    </source>
</evidence>
<dbReference type="CDD" id="cd03188">
    <property type="entry name" value="GST_C_Beta"/>
    <property type="match status" value="1"/>
</dbReference>
<dbReference type="SFLD" id="SFLDG01150">
    <property type="entry name" value="Main.1:_Beta-like"/>
    <property type="match status" value="1"/>
</dbReference>
<name>A0A512N6W1_9HYPH</name>
<feature type="domain" description="GST C-terminal" evidence="2">
    <location>
        <begin position="90"/>
        <end position="208"/>
    </location>
</feature>
<dbReference type="PANTHER" id="PTHR44051:SF8">
    <property type="entry name" value="GLUTATHIONE S-TRANSFERASE GSTA"/>
    <property type="match status" value="1"/>
</dbReference>
<dbReference type="NCBIfam" id="NF007831">
    <property type="entry name" value="PRK10542.1"/>
    <property type="match status" value="1"/>
</dbReference>
<dbReference type="InterPro" id="IPR040079">
    <property type="entry name" value="Glutathione_S-Trfase"/>
</dbReference>